<evidence type="ECO:0000256" key="2">
    <source>
        <dbReference type="SAM" id="Phobius"/>
    </source>
</evidence>
<feature type="chain" id="PRO_5008770204" description="Major facilitator superfamily (MFS) profile domain-containing protein" evidence="3">
    <location>
        <begin position="21"/>
        <end position="456"/>
    </location>
</feature>
<feature type="region of interest" description="Disordered" evidence="1">
    <location>
        <begin position="427"/>
        <end position="456"/>
    </location>
</feature>
<dbReference type="CDD" id="cd06174">
    <property type="entry name" value="MFS"/>
    <property type="match status" value="1"/>
</dbReference>
<dbReference type="Proteomes" id="UP000011087">
    <property type="component" value="Unassembled WGS sequence"/>
</dbReference>
<feature type="transmembrane region" description="Helical" evidence="2">
    <location>
        <begin position="398"/>
        <end position="416"/>
    </location>
</feature>
<feature type="transmembrane region" description="Helical" evidence="2">
    <location>
        <begin position="73"/>
        <end position="92"/>
    </location>
</feature>
<gene>
    <name evidence="4" type="ORF">GUITHDRAFT_145099</name>
</gene>
<reference evidence="6" key="2">
    <citation type="submission" date="2012-11" db="EMBL/GenBank/DDBJ databases">
        <authorList>
            <person name="Kuo A."/>
            <person name="Curtis B.A."/>
            <person name="Tanifuji G."/>
            <person name="Burki F."/>
            <person name="Gruber A."/>
            <person name="Irimia M."/>
            <person name="Maruyama S."/>
            <person name="Arias M.C."/>
            <person name="Ball S.G."/>
            <person name="Gile G.H."/>
            <person name="Hirakawa Y."/>
            <person name="Hopkins J.F."/>
            <person name="Rensing S.A."/>
            <person name="Schmutz J."/>
            <person name="Symeonidi A."/>
            <person name="Elias M."/>
            <person name="Eveleigh R.J."/>
            <person name="Herman E.K."/>
            <person name="Klute M.J."/>
            <person name="Nakayama T."/>
            <person name="Obornik M."/>
            <person name="Reyes-Prieto A."/>
            <person name="Armbrust E.V."/>
            <person name="Aves S.J."/>
            <person name="Beiko R.G."/>
            <person name="Coutinho P."/>
            <person name="Dacks J.B."/>
            <person name="Durnford D.G."/>
            <person name="Fast N.M."/>
            <person name="Green B.R."/>
            <person name="Grisdale C."/>
            <person name="Hempe F."/>
            <person name="Henrissat B."/>
            <person name="Hoppner M.P."/>
            <person name="Ishida K.-I."/>
            <person name="Kim E."/>
            <person name="Koreny L."/>
            <person name="Kroth P.G."/>
            <person name="Liu Y."/>
            <person name="Malik S.-B."/>
            <person name="Maier U.G."/>
            <person name="McRose D."/>
            <person name="Mock T."/>
            <person name="Neilson J.A."/>
            <person name="Onodera N.T."/>
            <person name="Poole A.M."/>
            <person name="Pritham E.J."/>
            <person name="Richards T.A."/>
            <person name="Rocap G."/>
            <person name="Roy S.W."/>
            <person name="Sarai C."/>
            <person name="Schaack S."/>
            <person name="Shirato S."/>
            <person name="Slamovits C.H."/>
            <person name="Spencer D.F."/>
            <person name="Suzuki S."/>
            <person name="Worden A.Z."/>
            <person name="Zauner S."/>
            <person name="Barry K."/>
            <person name="Bell C."/>
            <person name="Bharti A.K."/>
            <person name="Crow J.A."/>
            <person name="Grimwood J."/>
            <person name="Kramer R."/>
            <person name="Lindquist E."/>
            <person name="Lucas S."/>
            <person name="Salamov A."/>
            <person name="McFadden G.I."/>
            <person name="Lane C.E."/>
            <person name="Keeling P.J."/>
            <person name="Gray M.W."/>
            <person name="Grigoriev I.V."/>
            <person name="Archibald J.M."/>
        </authorList>
    </citation>
    <scope>NUCLEOTIDE SEQUENCE</scope>
    <source>
        <strain evidence="6">CCMP2712</strain>
    </source>
</reference>
<dbReference type="OMA" id="ASICYFI"/>
<proteinExistence type="predicted"/>
<dbReference type="Gene3D" id="1.20.1250.20">
    <property type="entry name" value="MFS general substrate transporter like domains"/>
    <property type="match status" value="1"/>
</dbReference>
<dbReference type="HOGENOM" id="CLU_600586_0_0_1"/>
<dbReference type="GO" id="GO:0022857">
    <property type="term" value="F:transmembrane transporter activity"/>
    <property type="evidence" value="ECO:0007669"/>
    <property type="project" value="InterPro"/>
</dbReference>
<evidence type="ECO:0000256" key="3">
    <source>
        <dbReference type="SAM" id="SignalP"/>
    </source>
</evidence>
<keyword evidence="6" id="KW-1185">Reference proteome</keyword>
<dbReference type="RefSeq" id="XP_005824237.1">
    <property type="nucleotide sequence ID" value="XM_005824180.1"/>
</dbReference>
<dbReference type="InterPro" id="IPR011701">
    <property type="entry name" value="MFS"/>
</dbReference>
<evidence type="ECO:0008006" key="7">
    <source>
        <dbReference type="Google" id="ProtNLM"/>
    </source>
</evidence>
<dbReference type="SUPFAM" id="SSF103473">
    <property type="entry name" value="MFS general substrate transporter"/>
    <property type="match status" value="1"/>
</dbReference>
<dbReference type="PaxDb" id="55529-EKX37257"/>
<dbReference type="KEGG" id="gtt:GUITHDRAFT_145099"/>
<keyword evidence="2" id="KW-0472">Membrane</keyword>
<protein>
    <recommendedName>
        <fullName evidence="7">Major facilitator superfamily (MFS) profile domain-containing protein</fullName>
    </recommendedName>
</protein>
<dbReference type="GeneID" id="17293999"/>
<feature type="transmembrane region" description="Helical" evidence="2">
    <location>
        <begin position="275"/>
        <end position="295"/>
    </location>
</feature>
<dbReference type="EMBL" id="JH993061">
    <property type="protein sequence ID" value="EKX37257.1"/>
    <property type="molecule type" value="Genomic_DNA"/>
</dbReference>
<feature type="transmembrane region" description="Helical" evidence="2">
    <location>
        <begin position="307"/>
        <end position="326"/>
    </location>
</feature>
<evidence type="ECO:0000313" key="5">
    <source>
        <dbReference type="EnsemblProtists" id="EKX37257"/>
    </source>
</evidence>
<dbReference type="AlphaFoldDB" id="L1IMD6"/>
<dbReference type="eggNOG" id="ENOG502SNYV">
    <property type="taxonomic scope" value="Eukaryota"/>
</dbReference>
<evidence type="ECO:0000313" key="6">
    <source>
        <dbReference type="Proteomes" id="UP000011087"/>
    </source>
</evidence>
<evidence type="ECO:0000313" key="4">
    <source>
        <dbReference type="EMBL" id="EKX37257.1"/>
    </source>
</evidence>
<dbReference type="EnsemblProtists" id="EKX37257">
    <property type="protein sequence ID" value="EKX37257"/>
    <property type="gene ID" value="GUITHDRAFT_145099"/>
</dbReference>
<sequence length="456" mass="51286">MLRLIFLCILCFISAGPVNCWSTLEPMLIQRRVFFGEDQREQLDHIYAISNGAGIGGSLFFGMFFDRYGGASSVFWGAVVTGVGLMLMALSVSFPGWNWLLYAAYPITNIGGSMNVYGIYSFLWHFPEHPNLVASLADAVTALSEVIVVTAVFLHRQYEMPLETFLMALGILCLSTSFLAFHIVPSMEEVKSCAREAVQEGRVTSESAIAEVESMGEDNDEVEIFRQCIDVFQKNIKTNLIFLNYIFLVNFLLSYVLIQQFYYYEQLFGARRATWLVDIFAINFGVSGFLFAVFGGYVCDEIGIERFLSWMQLMILAFSLLLFCPYESCQILSQAQLSLLYDFWDVLVMRIAMLYAPPHLLGTFSGLLYTVAGVSQMILEPAYDMLSSAFLPQPLPRYWISFAMFTLYAILAGETITRYWKKNSPPTPPLSSSSLPLSLDVEGQGKIIQPSKSNLP</sequence>
<feature type="signal peptide" evidence="3">
    <location>
        <begin position="1"/>
        <end position="20"/>
    </location>
</feature>
<name>L1IMD6_GUITC</name>
<feature type="compositionally biased region" description="Low complexity" evidence="1">
    <location>
        <begin position="430"/>
        <end position="439"/>
    </location>
</feature>
<keyword evidence="3" id="KW-0732">Signal</keyword>
<organism evidence="4">
    <name type="scientific">Guillardia theta (strain CCMP2712)</name>
    <name type="common">Cryptophyte</name>
    <dbReference type="NCBI Taxonomy" id="905079"/>
    <lineage>
        <taxon>Eukaryota</taxon>
        <taxon>Cryptophyceae</taxon>
        <taxon>Pyrenomonadales</taxon>
        <taxon>Geminigeraceae</taxon>
        <taxon>Guillardia</taxon>
    </lineage>
</organism>
<keyword evidence="2" id="KW-1133">Transmembrane helix</keyword>
<feature type="transmembrane region" description="Helical" evidence="2">
    <location>
        <begin position="242"/>
        <end position="263"/>
    </location>
</feature>
<reference evidence="5" key="3">
    <citation type="submission" date="2016-03" db="UniProtKB">
        <authorList>
            <consortium name="EnsemblProtists"/>
        </authorList>
    </citation>
    <scope>IDENTIFICATION</scope>
</reference>
<accession>L1IMD6</accession>
<keyword evidence="2" id="KW-0812">Transmembrane</keyword>
<dbReference type="InterPro" id="IPR036259">
    <property type="entry name" value="MFS_trans_sf"/>
</dbReference>
<feature type="transmembrane region" description="Helical" evidence="2">
    <location>
        <begin position="99"/>
        <end position="120"/>
    </location>
</feature>
<feature type="transmembrane region" description="Helical" evidence="2">
    <location>
        <begin position="165"/>
        <end position="184"/>
    </location>
</feature>
<feature type="transmembrane region" description="Helical" evidence="2">
    <location>
        <begin position="132"/>
        <end position="153"/>
    </location>
</feature>
<evidence type="ECO:0000256" key="1">
    <source>
        <dbReference type="SAM" id="MobiDB-lite"/>
    </source>
</evidence>
<dbReference type="Pfam" id="PF07690">
    <property type="entry name" value="MFS_1"/>
    <property type="match status" value="1"/>
</dbReference>
<reference evidence="4 6" key="1">
    <citation type="journal article" date="2012" name="Nature">
        <title>Algal genomes reveal evolutionary mosaicism and the fate of nucleomorphs.</title>
        <authorList>
            <consortium name="DOE Joint Genome Institute"/>
            <person name="Curtis B.A."/>
            <person name="Tanifuji G."/>
            <person name="Burki F."/>
            <person name="Gruber A."/>
            <person name="Irimia M."/>
            <person name="Maruyama S."/>
            <person name="Arias M.C."/>
            <person name="Ball S.G."/>
            <person name="Gile G.H."/>
            <person name="Hirakawa Y."/>
            <person name="Hopkins J.F."/>
            <person name="Kuo A."/>
            <person name="Rensing S.A."/>
            <person name="Schmutz J."/>
            <person name="Symeonidi A."/>
            <person name="Elias M."/>
            <person name="Eveleigh R.J."/>
            <person name="Herman E.K."/>
            <person name="Klute M.J."/>
            <person name="Nakayama T."/>
            <person name="Obornik M."/>
            <person name="Reyes-Prieto A."/>
            <person name="Armbrust E.V."/>
            <person name="Aves S.J."/>
            <person name="Beiko R.G."/>
            <person name="Coutinho P."/>
            <person name="Dacks J.B."/>
            <person name="Durnford D.G."/>
            <person name="Fast N.M."/>
            <person name="Green B.R."/>
            <person name="Grisdale C.J."/>
            <person name="Hempel F."/>
            <person name="Henrissat B."/>
            <person name="Hoppner M.P."/>
            <person name="Ishida K."/>
            <person name="Kim E."/>
            <person name="Koreny L."/>
            <person name="Kroth P.G."/>
            <person name="Liu Y."/>
            <person name="Malik S.B."/>
            <person name="Maier U.G."/>
            <person name="McRose D."/>
            <person name="Mock T."/>
            <person name="Neilson J.A."/>
            <person name="Onodera N.T."/>
            <person name="Poole A.M."/>
            <person name="Pritham E.J."/>
            <person name="Richards T.A."/>
            <person name="Rocap G."/>
            <person name="Roy S.W."/>
            <person name="Sarai C."/>
            <person name="Schaack S."/>
            <person name="Shirato S."/>
            <person name="Slamovits C.H."/>
            <person name="Spencer D.F."/>
            <person name="Suzuki S."/>
            <person name="Worden A.Z."/>
            <person name="Zauner S."/>
            <person name="Barry K."/>
            <person name="Bell C."/>
            <person name="Bharti A.K."/>
            <person name="Crow J.A."/>
            <person name="Grimwood J."/>
            <person name="Kramer R."/>
            <person name="Lindquist E."/>
            <person name="Lucas S."/>
            <person name="Salamov A."/>
            <person name="McFadden G.I."/>
            <person name="Lane C.E."/>
            <person name="Keeling P.J."/>
            <person name="Gray M.W."/>
            <person name="Grigoriev I.V."/>
            <person name="Archibald J.M."/>
        </authorList>
    </citation>
    <scope>NUCLEOTIDE SEQUENCE</scope>
    <source>
        <strain evidence="4 6">CCMP2712</strain>
    </source>
</reference>